<evidence type="ECO:0000313" key="4">
    <source>
        <dbReference type="EMBL" id="EHI57107.1"/>
    </source>
</evidence>
<dbReference type="InterPro" id="IPR052701">
    <property type="entry name" value="GAG_Ulvan_Degrading_Sulfatases"/>
</dbReference>
<gene>
    <name evidence="4" type="ORF">HMPREF9473_05014</name>
</gene>
<reference evidence="4 5" key="1">
    <citation type="submission" date="2011-08" db="EMBL/GenBank/DDBJ databases">
        <title>The Genome Sequence of Clostridium hathewayi WAL-18680.</title>
        <authorList>
            <consortium name="The Broad Institute Genome Sequencing Platform"/>
            <person name="Earl A."/>
            <person name="Ward D."/>
            <person name="Feldgarden M."/>
            <person name="Gevers D."/>
            <person name="Finegold S.M."/>
            <person name="Summanen P.H."/>
            <person name="Molitoris D.R."/>
            <person name="Song M."/>
            <person name="Daigneault M."/>
            <person name="Allen-Vercoe E."/>
            <person name="Young S.K."/>
            <person name="Zeng Q."/>
            <person name="Gargeya S."/>
            <person name="Fitzgerald M."/>
            <person name="Haas B."/>
            <person name="Abouelleil A."/>
            <person name="Alvarado L."/>
            <person name="Arachchi H.M."/>
            <person name="Berlin A."/>
            <person name="Brown A."/>
            <person name="Chapman S.B."/>
            <person name="Chen Z."/>
            <person name="Dunbar C."/>
            <person name="Freedman E."/>
            <person name="Gearin G."/>
            <person name="Gellesch M."/>
            <person name="Goldberg J."/>
            <person name="Griggs A."/>
            <person name="Gujja S."/>
            <person name="Heiman D."/>
            <person name="Howarth C."/>
            <person name="Larson L."/>
            <person name="Lui A."/>
            <person name="MacDonald P.J.P."/>
            <person name="Montmayeur A."/>
            <person name="Murphy C."/>
            <person name="Neiman D."/>
            <person name="Pearson M."/>
            <person name="Priest M."/>
            <person name="Roberts A."/>
            <person name="Saif S."/>
            <person name="Shea T."/>
            <person name="Shenoy N."/>
            <person name="Sisk P."/>
            <person name="Stolte C."/>
            <person name="Sykes S."/>
            <person name="Wortman J."/>
            <person name="Nusbaum C."/>
            <person name="Birren B."/>
        </authorList>
    </citation>
    <scope>NUCLEOTIDE SEQUENCE [LARGE SCALE GENOMIC DNA]</scope>
    <source>
        <strain evidence="4 5">WAL-18680</strain>
    </source>
</reference>
<dbReference type="GO" id="GO:0016787">
    <property type="term" value="F:hydrolase activity"/>
    <property type="evidence" value="ECO:0007669"/>
    <property type="project" value="UniProtKB-KW"/>
</dbReference>
<feature type="domain" description="Sulfatase N-terminal" evidence="3">
    <location>
        <begin position="4"/>
        <end position="336"/>
    </location>
</feature>
<comment type="similarity">
    <text evidence="1">Belongs to the sulfatase family.</text>
</comment>
<protein>
    <recommendedName>
        <fullName evidence="3">Sulfatase N-terminal domain-containing protein</fullName>
    </recommendedName>
</protein>
<dbReference type="OrthoDB" id="279611at2"/>
<evidence type="ECO:0000256" key="2">
    <source>
        <dbReference type="ARBA" id="ARBA00022801"/>
    </source>
</evidence>
<dbReference type="EMBL" id="ADLN01000127">
    <property type="protein sequence ID" value="EHI57107.1"/>
    <property type="molecule type" value="Genomic_DNA"/>
</dbReference>
<keyword evidence="2" id="KW-0378">Hydrolase</keyword>
<dbReference type="PANTHER" id="PTHR43751">
    <property type="entry name" value="SULFATASE"/>
    <property type="match status" value="1"/>
</dbReference>
<dbReference type="Pfam" id="PF00884">
    <property type="entry name" value="Sulfatase"/>
    <property type="match status" value="1"/>
</dbReference>
<sequence>MGRPNIIFYFSDQQRFDTCGVYGQPLPITPNLDALAADGVVFEEAYSPQPVCGPCRALFQTGRYPTETGCFRNNIALPDGCKTLADYFNEAGYETAYIGKWHLASTGNLEEKPEVDYTVTAVPPERRGGYKGFWRAADVLEFTSHGYDGYVFDENMNKCGFKGYRVDCITDFALEYLDGYGGERPFFMTISHIEPHHQNDHKCYEGPVGSKERFSDYVLPGDLAALKGNADEMYPDYLGCCKSLDDNLGRLIEKLKEKGLFENTVIVYASDHGSHFMTRNQDEHLNGYDDYKRTCHSAALHVPLVIAGPGYGGGKRVKELVSTASLPKTFLAMAGVDVGDAMIGENLHKVAEGEVQGRDNVIFAQISESRVGRCVRTEHYLYSVYAPGISGGAQADSDVYVDDFLYDVKKDPYELHNLIGEPGYEEVREEMAKLLVKEMEKAGEKIPEIRKS</sequence>
<comment type="caution">
    <text evidence="4">The sequence shown here is derived from an EMBL/GenBank/DDBJ whole genome shotgun (WGS) entry which is preliminary data.</text>
</comment>
<accession>G5IND6</accession>
<dbReference type="CDD" id="cd16152">
    <property type="entry name" value="sulfatase_like"/>
    <property type="match status" value="1"/>
</dbReference>
<dbReference type="InterPro" id="IPR024607">
    <property type="entry name" value="Sulfatase_CS"/>
</dbReference>
<dbReference type="AlphaFoldDB" id="G5IND6"/>
<evidence type="ECO:0000256" key="1">
    <source>
        <dbReference type="ARBA" id="ARBA00008779"/>
    </source>
</evidence>
<name>G5IND6_9FIRM</name>
<evidence type="ECO:0000259" key="3">
    <source>
        <dbReference type="Pfam" id="PF00884"/>
    </source>
</evidence>
<dbReference type="HOGENOM" id="CLU_006332_9_3_9"/>
<proteinExistence type="inferred from homology"/>
<keyword evidence="5" id="KW-1185">Reference proteome</keyword>
<dbReference type="SUPFAM" id="SSF53649">
    <property type="entry name" value="Alkaline phosphatase-like"/>
    <property type="match status" value="1"/>
</dbReference>
<dbReference type="Gene3D" id="3.40.720.10">
    <property type="entry name" value="Alkaline Phosphatase, subunit A"/>
    <property type="match status" value="1"/>
</dbReference>
<dbReference type="PROSITE" id="PS00149">
    <property type="entry name" value="SULFATASE_2"/>
    <property type="match status" value="1"/>
</dbReference>
<dbReference type="InterPro" id="IPR017850">
    <property type="entry name" value="Alkaline_phosphatase_core_sf"/>
</dbReference>
<evidence type="ECO:0000313" key="5">
    <source>
        <dbReference type="Proteomes" id="UP000005384"/>
    </source>
</evidence>
<dbReference type="RefSeq" id="WP_006783002.1">
    <property type="nucleotide sequence ID" value="NZ_CP040506.1"/>
</dbReference>
<dbReference type="InterPro" id="IPR000917">
    <property type="entry name" value="Sulfatase_N"/>
</dbReference>
<dbReference type="Proteomes" id="UP000005384">
    <property type="component" value="Unassembled WGS sequence"/>
</dbReference>
<dbReference type="PANTHER" id="PTHR43751:SF3">
    <property type="entry name" value="SULFATASE N-TERMINAL DOMAIN-CONTAINING PROTEIN"/>
    <property type="match status" value="1"/>
</dbReference>
<dbReference type="PATRIC" id="fig|742737.3.peg.5005"/>
<organism evidence="4 5">
    <name type="scientific">Hungatella hathewayi WAL-18680</name>
    <dbReference type="NCBI Taxonomy" id="742737"/>
    <lineage>
        <taxon>Bacteria</taxon>
        <taxon>Bacillati</taxon>
        <taxon>Bacillota</taxon>
        <taxon>Clostridia</taxon>
        <taxon>Lachnospirales</taxon>
        <taxon>Lachnospiraceae</taxon>
        <taxon>Hungatella</taxon>
    </lineage>
</organism>